<dbReference type="InterPro" id="IPR052155">
    <property type="entry name" value="Biofilm_reg_signaling"/>
</dbReference>
<dbReference type="Pfam" id="PF00990">
    <property type="entry name" value="GGDEF"/>
    <property type="match status" value="1"/>
</dbReference>
<protein>
    <recommendedName>
        <fullName evidence="9">EAL domain-containing protein</fullName>
    </recommendedName>
</protein>
<reference evidence="7 8" key="1">
    <citation type="journal article" date="2022" name="ISME Commun">
        <title>Vulcanimicrobium alpinus gen. nov. sp. nov., the first cultivated representative of the candidate phylum 'Eremiobacterota', is a metabolically versatile aerobic anoxygenic phototroph.</title>
        <authorList>
            <person name="Yabe S."/>
            <person name="Muto K."/>
            <person name="Abe K."/>
            <person name="Yokota A."/>
            <person name="Staudigel H."/>
            <person name="Tebo B.M."/>
        </authorList>
    </citation>
    <scope>NUCLEOTIDE SEQUENCE [LARGE SCALE GENOMIC DNA]</scope>
    <source>
        <strain evidence="7 8">WC8-2</strain>
    </source>
</reference>
<feature type="domain" description="EAL" evidence="5">
    <location>
        <begin position="483"/>
        <end position="732"/>
    </location>
</feature>
<keyword evidence="3" id="KW-0597">Phosphoprotein</keyword>
<evidence type="ECO:0000256" key="2">
    <source>
        <dbReference type="ARBA" id="ARBA00022777"/>
    </source>
</evidence>
<evidence type="ECO:0000259" key="5">
    <source>
        <dbReference type="PROSITE" id="PS50883"/>
    </source>
</evidence>
<evidence type="ECO:0000259" key="4">
    <source>
        <dbReference type="PROSITE" id="PS50110"/>
    </source>
</evidence>
<dbReference type="PROSITE" id="PS50883">
    <property type="entry name" value="EAL"/>
    <property type="match status" value="1"/>
</dbReference>
<accession>A0AAN1XTH6</accession>
<dbReference type="KEGG" id="vab:WPS_02210"/>
<keyword evidence="1" id="KW-0808">Transferase</keyword>
<dbReference type="SUPFAM" id="SSF141868">
    <property type="entry name" value="EAL domain-like"/>
    <property type="match status" value="1"/>
</dbReference>
<dbReference type="RefSeq" id="WP_317996023.1">
    <property type="nucleotide sequence ID" value="NZ_AP025523.1"/>
</dbReference>
<proteinExistence type="predicted"/>
<evidence type="ECO:0000313" key="8">
    <source>
        <dbReference type="Proteomes" id="UP001317532"/>
    </source>
</evidence>
<keyword evidence="2" id="KW-0418">Kinase</keyword>
<dbReference type="InterPro" id="IPR001789">
    <property type="entry name" value="Sig_transdc_resp-reg_receiver"/>
</dbReference>
<dbReference type="SUPFAM" id="SSF52172">
    <property type="entry name" value="CheY-like"/>
    <property type="match status" value="1"/>
</dbReference>
<dbReference type="InterPro" id="IPR011006">
    <property type="entry name" value="CheY-like_superfamily"/>
</dbReference>
<dbReference type="Pfam" id="PF00563">
    <property type="entry name" value="EAL"/>
    <property type="match status" value="1"/>
</dbReference>
<dbReference type="SUPFAM" id="SSF55781">
    <property type="entry name" value="GAF domain-like"/>
    <property type="match status" value="1"/>
</dbReference>
<dbReference type="PROSITE" id="PS50110">
    <property type="entry name" value="RESPONSE_REGULATORY"/>
    <property type="match status" value="1"/>
</dbReference>
<dbReference type="AlphaFoldDB" id="A0AAN1XTH6"/>
<dbReference type="Gene3D" id="3.40.50.2300">
    <property type="match status" value="1"/>
</dbReference>
<dbReference type="InterPro" id="IPR001633">
    <property type="entry name" value="EAL_dom"/>
</dbReference>
<dbReference type="Gene3D" id="3.30.450.40">
    <property type="match status" value="1"/>
</dbReference>
<dbReference type="GO" id="GO:0000160">
    <property type="term" value="P:phosphorelay signal transduction system"/>
    <property type="evidence" value="ECO:0007669"/>
    <property type="project" value="InterPro"/>
</dbReference>
<dbReference type="PANTHER" id="PTHR44757:SF2">
    <property type="entry name" value="BIOFILM ARCHITECTURE MAINTENANCE PROTEIN MBAA"/>
    <property type="match status" value="1"/>
</dbReference>
<dbReference type="InterPro" id="IPR029787">
    <property type="entry name" value="Nucleotide_cyclase"/>
</dbReference>
<dbReference type="GO" id="GO:0016301">
    <property type="term" value="F:kinase activity"/>
    <property type="evidence" value="ECO:0007669"/>
    <property type="project" value="UniProtKB-KW"/>
</dbReference>
<dbReference type="EMBL" id="AP025523">
    <property type="protein sequence ID" value="BDE04945.1"/>
    <property type="molecule type" value="Genomic_DNA"/>
</dbReference>
<dbReference type="Proteomes" id="UP001317532">
    <property type="component" value="Chromosome"/>
</dbReference>
<dbReference type="SMART" id="SM00052">
    <property type="entry name" value="EAL"/>
    <property type="match status" value="1"/>
</dbReference>
<dbReference type="CDD" id="cd01948">
    <property type="entry name" value="EAL"/>
    <property type="match status" value="1"/>
</dbReference>
<dbReference type="InterPro" id="IPR029016">
    <property type="entry name" value="GAF-like_dom_sf"/>
</dbReference>
<dbReference type="Pfam" id="PF13185">
    <property type="entry name" value="GAF_2"/>
    <property type="match status" value="1"/>
</dbReference>
<feature type="modified residue" description="4-aspartylphosphate" evidence="3">
    <location>
        <position position="54"/>
    </location>
</feature>
<dbReference type="CDD" id="cd01949">
    <property type="entry name" value="GGDEF"/>
    <property type="match status" value="1"/>
</dbReference>
<evidence type="ECO:0008006" key="9">
    <source>
        <dbReference type="Google" id="ProtNLM"/>
    </source>
</evidence>
<dbReference type="InterPro" id="IPR035919">
    <property type="entry name" value="EAL_sf"/>
</dbReference>
<evidence type="ECO:0000313" key="7">
    <source>
        <dbReference type="EMBL" id="BDE04945.1"/>
    </source>
</evidence>
<dbReference type="PROSITE" id="PS50887">
    <property type="entry name" value="GGDEF"/>
    <property type="match status" value="1"/>
</dbReference>
<dbReference type="NCBIfam" id="TIGR00254">
    <property type="entry name" value="GGDEF"/>
    <property type="match status" value="1"/>
</dbReference>
<dbReference type="PANTHER" id="PTHR44757">
    <property type="entry name" value="DIGUANYLATE CYCLASE DGCP"/>
    <property type="match status" value="1"/>
</dbReference>
<feature type="domain" description="GGDEF" evidence="6">
    <location>
        <begin position="338"/>
        <end position="474"/>
    </location>
</feature>
<gene>
    <name evidence="7" type="ORF">WPS_02210</name>
</gene>
<keyword evidence="8" id="KW-1185">Reference proteome</keyword>
<dbReference type="Gene3D" id="3.20.20.450">
    <property type="entry name" value="EAL domain"/>
    <property type="match status" value="1"/>
</dbReference>
<dbReference type="InterPro" id="IPR000160">
    <property type="entry name" value="GGDEF_dom"/>
</dbReference>
<name>A0AAN1XTH6_UNVUL</name>
<dbReference type="Gene3D" id="3.30.70.270">
    <property type="match status" value="1"/>
</dbReference>
<evidence type="ECO:0000256" key="3">
    <source>
        <dbReference type="PROSITE-ProRule" id="PRU00169"/>
    </source>
</evidence>
<dbReference type="SUPFAM" id="SSF55073">
    <property type="entry name" value="Nucleotide cyclase"/>
    <property type="match status" value="1"/>
</dbReference>
<feature type="domain" description="Response regulatory" evidence="4">
    <location>
        <begin position="4"/>
        <end position="119"/>
    </location>
</feature>
<organism evidence="7 8">
    <name type="scientific">Vulcanimicrobium alpinum</name>
    <dbReference type="NCBI Taxonomy" id="3016050"/>
    <lineage>
        <taxon>Bacteria</taxon>
        <taxon>Bacillati</taxon>
        <taxon>Vulcanimicrobiota</taxon>
        <taxon>Vulcanimicrobiia</taxon>
        <taxon>Vulcanimicrobiales</taxon>
        <taxon>Vulcanimicrobiaceae</taxon>
        <taxon>Vulcanimicrobium</taxon>
    </lineage>
</organism>
<dbReference type="InterPro" id="IPR003018">
    <property type="entry name" value="GAF"/>
</dbReference>
<sequence length="741" mass="80730">MTRSLVLAGRDAKALRAVGACARPASRFRVHVVASGLDALAAASAERPDLVVLDESLGFDQLLGAVDALRGDSAFAAVPVLAIVDDRATGDAAIARGATDVIVRPFDAAECSRRIEILTALGESRVRLAELTGDEVLRGREHAARLETLWRIGSSALDDEAFLRALLDESSRAMREHVLFNGLIGHLDGADLVIDVVQDDGGIPTLRPGTRVPIADAISGVILREGRTCAWTDLRADPRVAGKRMVRTAPWRSLIGTPFRAGGTLHIIMFFAAQPLHKEFDAHDRAYVETLASFCAARLQQRIERERMRYQVEHDPLTGVLNRPSFRARSFSALRSGGRSALVVVDLDNFRDVNEALGPQGGDSVLVEIAGALMARAGEDAVARVAGDSFALLMHGVGDRADVERRLAPYVEVFSAPFRTGDRDASRTIGVTATFGIAIAPDDGTTFEHLLARAESATLAAKQAGRGRHKFFDPRVEERLALARRLQNDLAQALVRDELQLYFQPHVDLHSRRTVGAEALLRWNHPERGLLRPAEFLPFAERHGMLGAIGSWVMRETIDATRLWRRADASLRVWFNLSASDLSDPQFVVRLHDFDGDLDGIGVEITEAVAMRDVELTQRSVASLRDAGVRVALDDFGTGYSSLAHLKRLPIDVVKIDGAFVAGLPHDAHDAAIVDAVVGIGEQFGFEVIAECVETSEQARWLTDAGCGYGQGYRFAPPMPATMFDDWLRATPETPGLQRRT</sequence>
<dbReference type="InterPro" id="IPR043128">
    <property type="entry name" value="Rev_trsase/Diguanyl_cyclase"/>
</dbReference>
<evidence type="ECO:0000259" key="6">
    <source>
        <dbReference type="PROSITE" id="PS50887"/>
    </source>
</evidence>
<dbReference type="SMART" id="SM00267">
    <property type="entry name" value="GGDEF"/>
    <property type="match status" value="1"/>
</dbReference>
<evidence type="ECO:0000256" key="1">
    <source>
        <dbReference type="ARBA" id="ARBA00022679"/>
    </source>
</evidence>